<dbReference type="BioCyc" id="MBOU1201294:BN140_RS08715-MONOMER"/>
<organism evidence="3 4">
    <name type="scientific">Methanoculleus bourgensis (strain ATCC 43281 / DSM 3045 / OCM 15 / MS2)</name>
    <name type="common">Methanogenium bourgense</name>
    <dbReference type="NCBI Taxonomy" id="1201294"/>
    <lineage>
        <taxon>Archaea</taxon>
        <taxon>Methanobacteriati</taxon>
        <taxon>Methanobacteriota</taxon>
        <taxon>Stenosarchaea group</taxon>
        <taxon>Methanomicrobia</taxon>
        <taxon>Methanomicrobiales</taxon>
        <taxon>Methanomicrobiaceae</taxon>
        <taxon>Methanoculleus</taxon>
    </lineage>
</organism>
<dbReference type="KEGG" id="mbg:BN140_1744"/>
<dbReference type="GO" id="GO:0030269">
    <property type="term" value="F:tetrahydromethanopterin S-methyltransferase activity"/>
    <property type="evidence" value="ECO:0007669"/>
    <property type="project" value="InterPro"/>
</dbReference>
<keyword evidence="3" id="KW-0808">Transferase</keyword>
<feature type="domain" description="Tetrahydromethanopterin S-methyltransferase F subunit" evidence="2">
    <location>
        <begin position="5"/>
        <end position="66"/>
    </location>
</feature>
<gene>
    <name evidence="3" type="primary">mtrF</name>
    <name evidence="3" type="ordered locus">BN140_1744</name>
</gene>
<dbReference type="GeneID" id="13355153"/>
<evidence type="ECO:0000313" key="4">
    <source>
        <dbReference type="Proteomes" id="UP000009007"/>
    </source>
</evidence>
<dbReference type="HOGENOM" id="CLU_188097_1_0_2"/>
<dbReference type="GO" id="GO:0032259">
    <property type="term" value="P:methylation"/>
    <property type="evidence" value="ECO:0007669"/>
    <property type="project" value="UniProtKB-KW"/>
</dbReference>
<dbReference type="EMBL" id="HE964772">
    <property type="protein sequence ID" value="CCJ36667.1"/>
    <property type="molecule type" value="Genomic_DNA"/>
</dbReference>
<dbReference type="Pfam" id="PF09472">
    <property type="entry name" value="MtrF"/>
    <property type="match status" value="1"/>
</dbReference>
<dbReference type="STRING" id="1201294.BN140_1744"/>
<evidence type="ECO:0000259" key="2">
    <source>
        <dbReference type="Pfam" id="PF09472"/>
    </source>
</evidence>
<dbReference type="InterPro" id="IPR013347">
    <property type="entry name" value="MeTrfase_F_su"/>
</dbReference>
<dbReference type="Proteomes" id="UP000009007">
    <property type="component" value="Chromosome I"/>
</dbReference>
<keyword evidence="3" id="KW-0489">Methyltransferase</keyword>
<feature type="transmembrane region" description="Helical" evidence="1">
    <location>
        <begin position="46"/>
        <end position="67"/>
    </location>
</feature>
<sequence>MAEEGIQTAGPIRMTAINRMMDSIRYKAQILARTTKLESGIMGSGILGFAAGIIVAMLLIVIPVLILGMI</sequence>
<accession>I7LK65</accession>
<keyword evidence="1" id="KW-1133">Transmembrane helix</keyword>
<keyword evidence="1" id="KW-0472">Membrane</keyword>
<evidence type="ECO:0000313" key="3">
    <source>
        <dbReference type="EMBL" id="CCJ36667.1"/>
    </source>
</evidence>
<dbReference type="NCBIfam" id="NF009776">
    <property type="entry name" value="PRK13275.1"/>
    <property type="match status" value="1"/>
</dbReference>
<dbReference type="GO" id="GO:0016020">
    <property type="term" value="C:membrane"/>
    <property type="evidence" value="ECO:0007669"/>
    <property type="project" value="InterPro"/>
</dbReference>
<dbReference type="RefSeq" id="WP_014867641.1">
    <property type="nucleotide sequence ID" value="NC_018227.2"/>
</dbReference>
<evidence type="ECO:0000256" key="1">
    <source>
        <dbReference type="SAM" id="Phobius"/>
    </source>
</evidence>
<proteinExistence type="predicted"/>
<keyword evidence="4" id="KW-1185">Reference proteome</keyword>
<dbReference type="GO" id="GO:0015948">
    <property type="term" value="P:methanogenesis"/>
    <property type="evidence" value="ECO:0007669"/>
    <property type="project" value="InterPro"/>
</dbReference>
<dbReference type="AlphaFoldDB" id="I7LK65"/>
<dbReference type="EC" id="2.1.1.86" evidence="3"/>
<keyword evidence="1" id="KW-0812">Transmembrane</keyword>
<dbReference type="NCBIfam" id="TIGR02507">
    <property type="entry name" value="MtrF"/>
    <property type="match status" value="1"/>
</dbReference>
<dbReference type="PATRIC" id="fig|1201294.9.peg.1912"/>
<reference evidence="4" key="1">
    <citation type="journal article" date="2012" name="J. Bacteriol.">
        <title>Complete genome sequence of the hydrogenotrophic, methanogenic archaeon Methanoculleus bourgensis strain MS2T, isolated from a sewage sludge digester.</title>
        <authorList>
            <person name="Maus I."/>
            <person name="Wibberg D."/>
            <person name="Stantscheff R."/>
            <person name="Eikmeyer F.G."/>
            <person name="Seffner A."/>
            <person name="Boelter J."/>
            <person name="Szczepanowski R."/>
            <person name="Blom J."/>
            <person name="Jaenicke S."/>
            <person name="Konig H."/>
            <person name="Puhler A."/>
            <person name="Schluter A."/>
        </authorList>
    </citation>
    <scope>NUCLEOTIDE SEQUENCE [LARGE SCALE GENOMIC DNA]</scope>
    <source>
        <strain evidence="4">ATCC 43281 / DSM 3045 / OCM 15 / MS2</strain>
    </source>
</reference>
<name>I7LK65_METBM</name>
<protein>
    <submittedName>
        <fullName evidence="3">Tetrahydromethanopterin S-methyltransferase subunit F</fullName>
        <ecNumber evidence="3">2.1.1.86</ecNumber>
    </submittedName>
</protein>